<dbReference type="GO" id="GO:0005615">
    <property type="term" value="C:extracellular space"/>
    <property type="evidence" value="ECO:0007669"/>
    <property type="project" value="TreeGrafter"/>
</dbReference>
<comment type="similarity">
    <text evidence="7">Belongs to the adipolin/erythroferrone family.</text>
</comment>
<keyword evidence="4" id="KW-0732">Signal</keyword>
<dbReference type="SUPFAM" id="SSF49842">
    <property type="entry name" value="TNF-like"/>
    <property type="match status" value="1"/>
</dbReference>
<evidence type="ECO:0000256" key="4">
    <source>
        <dbReference type="ARBA" id="ARBA00022729"/>
    </source>
</evidence>
<evidence type="ECO:0000256" key="6">
    <source>
        <dbReference type="ARBA" id="ARBA00023180"/>
    </source>
</evidence>
<name>A0A7D9HJ72_PARCT</name>
<dbReference type="GO" id="GO:0005179">
    <property type="term" value="F:hormone activity"/>
    <property type="evidence" value="ECO:0007669"/>
    <property type="project" value="UniProtKB-KW"/>
</dbReference>
<dbReference type="AlphaFoldDB" id="A0A7D9HJ72"/>
<dbReference type="InterPro" id="IPR001073">
    <property type="entry name" value="C1q_dom"/>
</dbReference>
<accession>A0A7D9HJ72</accession>
<dbReference type="Gene3D" id="2.60.120.40">
    <property type="match status" value="1"/>
</dbReference>
<evidence type="ECO:0000256" key="2">
    <source>
        <dbReference type="ARBA" id="ARBA00022525"/>
    </source>
</evidence>
<gene>
    <name evidence="8" type="ORF">PACLA_8A022580</name>
</gene>
<dbReference type="PANTHER" id="PTHR24019:SF5">
    <property type="entry name" value="ADIPOLIN"/>
    <property type="match status" value="1"/>
</dbReference>
<evidence type="ECO:0000256" key="7">
    <source>
        <dbReference type="ARBA" id="ARBA00038198"/>
    </source>
</evidence>
<evidence type="ECO:0000256" key="1">
    <source>
        <dbReference type="ARBA" id="ARBA00004613"/>
    </source>
</evidence>
<organism evidence="8 9">
    <name type="scientific">Paramuricea clavata</name>
    <name type="common">Red gorgonian</name>
    <name type="synonym">Violescent sea-whip</name>
    <dbReference type="NCBI Taxonomy" id="317549"/>
    <lineage>
        <taxon>Eukaryota</taxon>
        <taxon>Metazoa</taxon>
        <taxon>Cnidaria</taxon>
        <taxon>Anthozoa</taxon>
        <taxon>Octocorallia</taxon>
        <taxon>Malacalcyonacea</taxon>
        <taxon>Plexauridae</taxon>
        <taxon>Paramuricea</taxon>
    </lineage>
</organism>
<keyword evidence="2" id="KW-0964">Secreted</keyword>
<sequence>MDASFAFGCQQRFTKSTTGTVVNIQQSAFKGSQEDPKSQREITMALKTLVVAAVILVHFMGTVHSKRRRGRNNSPDSNKDSYGTPVNPHKSWLQFQNLASTYDSSQKEDNLYKTKDGKVVCKCPRGPPGPSGPRGAPGAEMTEAQLMAKFRGLIRATAQKRSSRIREISDQAMALMATGAADLVSAFHIELKNNVQVPKKSMLELRNYKTNVGQFGTFVRGNDIDFRTGQFTVPYTAIYRFSASVNVARFRDASLRPRDLVKVLICIDFQCDRNTSLMTVSGLSSNSRVFTVRVEGLLSLKTGQHVSVYVDNNSGNPIVVQARSTFTGMLIGI</sequence>
<dbReference type="EMBL" id="CACRXK020000833">
    <property type="protein sequence ID" value="CAB3985139.1"/>
    <property type="molecule type" value="Genomic_DNA"/>
</dbReference>
<dbReference type="PROSITE" id="PS50871">
    <property type="entry name" value="C1Q"/>
    <property type="match status" value="1"/>
</dbReference>
<keyword evidence="9" id="KW-1185">Reference proteome</keyword>
<keyword evidence="5" id="KW-1015">Disulfide bond</keyword>
<dbReference type="InterPro" id="IPR008983">
    <property type="entry name" value="Tumour_necrosis_fac-like_dom"/>
</dbReference>
<evidence type="ECO:0000256" key="5">
    <source>
        <dbReference type="ARBA" id="ARBA00023157"/>
    </source>
</evidence>
<evidence type="ECO:0000313" key="9">
    <source>
        <dbReference type="Proteomes" id="UP001152795"/>
    </source>
</evidence>
<keyword evidence="6" id="KW-0325">Glycoprotein</keyword>
<proteinExistence type="inferred from homology"/>
<comment type="subcellular location">
    <subcellularLocation>
        <location evidence="1">Secreted</location>
    </subcellularLocation>
</comment>
<reference evidence="8" key="1">
    <citation type="submission" date="2020-04" db="EMBL/GenBank/DDBJ databases">
        <authorList>
            <person name="Alioto T."/>
            <person name="Alioto T."/>
            <person name="Gomez Garrido J."/>
        </authorList>
    </citation>
    <scope>NUCLEOTIDE SEQUENCE</scope>
    <source>
        <strain evidence="8">A484AB</strain>
    </source>
</reference>
<evidence type="ECO:0000313" key="8">
    <source>
        <dbReference type="EMBL" id="CAB3985139.1"/>
    </source>
</evidence>
<dbReference type="PANTHER" id="PTHR24019">
    <property type="entry name" value="ADIPOLIN"/>
    <property type="match status" value="1"/>
</dbReference>
<dbReference type="Proteomes" id="UP001152795">
    <property type="component" value="Unassembled WGS sequence"/>
</dbReference>
<dbReference type="OrthoDB" id="5969874at2759"/>
<dbReference type="InterPro" id="IPR052136">
    <property type="entry name" value="Adipolin/Erythroferrone-rel"/>
</dbReference>
<comment type="caution">
    <text evidence="8">The sequence shown here is derived from an EMBL/GenBank/DDBJ whole genome shotgun (WGS) entry which is preliminary data.</text>
</comment>
<keyword evidence="3" id="KW-0372">Hormone</keyword>
<protein>
    <submittedName>
        <fullName evidence="8">Adipolin-like isoform X2</fullName>
    </submittedName>
</protein>
<evidence type="ECO:0000256" key="3">
    <source>
        <dbReference type="ARBA" id="ARBA00022702"/>
    </source>
</evidence>